<dbReference type="InterPro" id="IPR035940">
    <property type="entry name" value="CAP_sf"/>
</dbReference>
<reference evidence="2 3" key="1">
    <citation type="submission" date="2018-06" db="EMBL/GenBank/DDBJ databases">
        <authorList>
            <consortium name="Pathogen Informatics"/>
            <person name="Doyle S."/>
        </authorList>
    </citation>
    <scope>NUCLEOTIDE SEQUENCE [LARGE SCALE GENOMIC DNA]</scope>
    <source>
        <strain evidence="2 3">NCTC5664</strain>
    </source>
</reference>
<accession>A0A1D5AA71</accession>
<dbReference type="CDD" id="cd05379">
    <property type="entry name" value="CAP_bacterial"/>
    <property type="match status" value="1"/>
</dbReference>
<dbReference type="SUPFAM" id="SSF55797">
    <property type="entry name" value="PR-1-like"/>
    <property type="match status" value="1"/>
</dbReference>
<evidence type="ECO:0000259" key="1">
    <source>
        <dbReference type="Pfam" id="PF00188"/>
    </source>
</evidence>
<evidence type="ECO:0000313" key="3">
    <source>
        <dbReference type="Proteomes" id="UP000254502"/>
    </source>
</evidence>
<dbReference type="AlphaFoldDB" id="A0A1D5AA71"/>
<protein>
    <submittedName>
        <fullName evidence="2">Allergen V5/Tpx-1 like protein</fullName>
    </submittedName>
</protein>
<feature type="domain" description="SCP" evidence="1">
    <location>
        <begin position="1"/>
        <end position="99"/>
    </location>
</feature>
<sequence>MRKLKGLKPLKINSDLAHIASNNLYEATSNGSDSVEFTEDALRGQLDKNHVTYKTTAQNVGYAFNDVPTLIHSWMNSDIHRSRLLNSKYDEMGGDVMRDYYSLIFLEK</sequence>
<proteinExistence type="predicted"/>
<dbReference type="InterPro" id="IPR014044">
    <property type="entry name" value="CAP_dom"/>
</dbReference>
<evidence type="ECO:0000313" key="2">
    <source>
        <dbReference type="EMBL" id="SUK82810.1"/>
    </source>
</evidence>
<dbReference type="Gene3D" id="3.40.33.10">
    <property type="entry name" value="CAP"/>
    <property type="match status" value="1"/>
</dbReference>
<name>A0A1D5AA71_STAAU</name>
<gene>
    <name evidence="2" type="ORF">NCTC5664_02468</name>
</gene>
<organism evidence="2 3">
    <name type="scientific">Staphylococcus aureus</name>
    <dbReference type="NCBI Taxonomy" id="1280"/>
    <lineage>
        <taxon>Bacteria</taxon>
        <taxon>Bacillati</taxon>
        <taxon>Bacillota</taxon>
        <taxon>Bacilli</taxon>
        <taxon>Bacillales</taxon>
        <taxon>Staphylococcaceae</taxon>
        <taxon>Staphylococcus</taxon>
    </lineage>
</organism>
<dbReference type="Pfam" id="PF00188">
    <property type="entry name" value="CAP"/>
    <property type="match status" value="1"/>
</dbReference>
<dbReference type="Proteomes" id="UP000254502">
    <property type="component" value="Unassembled WGS sequence"/>
</dbReference>
<dbReference type="PANTHER" id="PTHR31157:SF26">
    <property type="entry name" value="SCP-LIKE EXTRACELLULAR PROTEIN"/>
    <property type="match status" value="1"/>
</dbReference>
<dbReference type="EMBL" id="UHAQ01000003">
    <property type="protein sequence ID" value="SUK82810.1"/>
    <property type="molecule type" value="Genomic_DNA"/>
</dbReference>
<dbReference type="PANTHER" id="PTHR31157">
    <property type="entry name" value="SCP DOMAIN-CONTAINING PROTEIN"/>
    <property type="match status" value="1"/>
</dbReference>